<dbReference type="EMBL" id="DSQF01000006">
    <property type="protein sequence ID" value="HGZ42583.1"/>
    <property type="molecule type" value="Genomic_DNA"/>
</dbReference>
<dbReference type="Gene3D" id="3.30.1050.10">
    <property type="entry name" value="SCP2 sterol-binding domain"/>
    <property type="match status" value="1"/>
</dbReference>
<evidence type="ECO:0000256" key="4">
    <source>
        <dbReference type="HAMAP-Rule" id="MF_01812"/>
    </source>
</evidence>
<dbReference type="Pfam" id="PF17668">
    <property type="entry name" value="Acetyltransf_17"/>
    <property type="match status" value="1"/>
</dbReference>
<comment type="subunit">
    <text evidence="4">Homohexamer; trimer of dimers.</text>
</comment>
<evidence type="ECO:0000259" key="5">
    <source>
        <dbReference type="PROSITE" id="PS51186"/>
    </source>
</evidence>
<keyword evidence="3 4" id="KW-0012">Acyltransferase</keyword>
<dbReference type="InterPro" id="IPR022902">
    <property type="entry name" value="NAcTrfase_Eis"/>
</dbReference>
<evidence type="ECO:0000256" key="2">
    <source>
        <dbReference type="ARBA" id="ARBA00022679"/>
    </source>
</evidence>
<dbReference type="AlphaFoldDB" id="A0A832I179"/>
<gene>
    <name evidence="6" type="ORF">ENR23_04000</name>
</gene>
<evidence type="ECO:0000313" key="6">
    <source>
        <dbReference type="EMBL" id="HGZ42583.1"/>
    </source>
</evidence>
<feature type="domain" description="N-acetyltransferase" evidence="5">
    <location>
        <begin position="1"/>
        <end position="150"/>
    </location>
</feature>
<dbReference type="InterPro" id="IPR000182">
    <property type="entry name" value="GNAT_dom"/>
</dbReference>
<protein>
    <submittedName>
        <fullName evidence="6">GNAT family N-acetyltransferase</fullName>
    </submittedName>
</protein>
<reference evidence="6" key="1">
    <citation type="journal article" date="2020" name="mSystems">
        <title>Genome- and Community-Level Interaction Insights into Carbon Utilization and Element Cycling Functions of Hydrothermarchaeota in Hydrothermal Sediment.</title>
        <authorList>
            <person name="Zhou Z."/>
            <person name="Liu Y."/>
            <person name="Xu W."/>
            <person name="Pan J."/>
            <person name="Luo Z.H."/>
            <person name="Li M."/>
        </authorList>
    </citation>
    <scope>NUCLEOTIDE SEQUENCE [LARGE SCALE GENOMIC DNA]</scope>
    <source>
        <strain evidence="6">SpSt-381</strain>
    </source>
</reference>
<dbReference type="PANTHER" id="PTHR37817:SF1">
    <property type="entry name" value="N-ACETYLTRANSFERASE EIS"/>
    <property type="match status" value="1"/>
</dbReference>
<feature type="binding site" evidence="4">
    <location>
        <begin position="81"/>
        <end position="83"/>
    </location>
    <ligand>
        <name>acetyl-CoA</name>
        <dbReference type="ChEBI" id="CHEBI:57288"/>
    </ligand>
</feature>
<feature type="binding site" evidence="4">
    <location>
        <begin position="89"/>
        <end position="94"/>
    </location>
    <ligand>
        <name>acetyl-CoA</name>
        <dbReference type="ChEBI" id="CHEBI:57288"/>
    </ligand>
</feature>
<dbReference type="Pfam" id="PF13530">
    <property type="entry name" value="SCP2_2"/>
    <property type="match status" value="1"/>
</dbReference>
<comment type="similarity">
    <text evidence="1 4">Belongs to the acetyltransferase Eis family.</text>
</comment>
<dbReference type="GO" id="GO:0034069">
    <property type="term" value="F:aminoglycoside N-acetyltransferase activity"/>
    <property type="evidence" value="ECO:0007669"/>
    <property type="project" value="TreeGrafter"/>
</dbReference>
<evidence type="ECO:0000256" key="1">
    <source>
        <dbReference type="ARBA" id="ARBA00009213"/>
    </source>
</evidence>
<dbReference type="InterPro" id="IPR025559">
    <property type="entry name" value="Eis_dom"/>
</dbReference>
<dbReference type="InterPro" id="IPR051554">
    <property type="entry name" value="Acetyltransferase_Eis"/>
</dbReference>
<dbReference type="GO" id="GO:0030649">
    <property type="term" value="P:aminoglycoside antibiotic catabolic process"/>
    <property type="evidence" value="ECO:0007669"/>
    <property type="project" value="TreeGrafter"/>
</dbReference>
<dbReference type="NCBIfam" id="NF002367">
    <property type="entry name" value="PRK01346.1-4"/>
    <property type="match status" value="1"/>
</dbReference>
<dbReference type="Gene3D" id="3.40.630.30">
    <property type="match status" value="2"/>
</dbReference>
<evidence type="ECO:0000256" key="3">
    <source>
        <dbReference type="ARBA" id="ARBA00023315"/>
    </source>
</evidence>
<feature type="binding site" evidence="4">
    <location>
        <begin position="117"/>
        <end position="118"/>
    </location>
    <ligand>
        <name>acetyl-CoA</name>
        <dbReference type="ChEBI" id="CHEBI:57288"/>
    </ligand>
</feature>
<dbReference type="HAMAP" id="MF_01812">
    <property type="entry name" value="Eis"/>
    <property type="match status" value="1"/>
</dbReference>
<organism evidence="6">
    <name type="scientific">Eiseniibacteriota bacterium</name>
    <dbReference type="NCBI Taxonomy" id="2212470"/>
    <lineage>
        <taxon>Bacteria</taxon>
        <taxon>Candidatus Eiseniibacteriota</taxon>
    </lineage>
</organism>
<feature type="active site" description="Proton donor" evidence="4">
    <location>
        <position position="122"/>
    </location>
</feature>
<keyword evidence="2 4" id="KW-0808">Transferase</keyword>
<dbReference type="PANTHER" id="PTHR37817">
    <property type="entry name" value="N-ACETYLTRANSFERASE EIS"/>
    <property type="match status" value="1"/>
</dbReference>
<dbReference type="InterPro" id="IPR041380">
    <property type="entry name" value="Acetyltransf_17"/>
</dbReference>
<comment type="caution">
    <text evidence="6">The sequence shown here is derived from an EMBL/GenBank/DDBJ whole genome shotgun (WGS) entry which is preliminary data.</text>
</comment>
<dbReference type="CDD" id="cd04301">
    <property type="entry name" value="NAT_SF"/>
    <property type="match status" value="1"/>
</dbReference>
<dbReference type="SUPFAM" id="SSF55718">
    <property type="entry name" value="SCP-like"/>
    <property type="match status" value="1"/>
</dbReference>
<dbReference type="InterPro" id="IPR016181">
    <property type="entry name" value="Acyl_CoA_acyltransferase"/>
</dbReference>
<dbReference type="SUPFAM" id="SSF55729">
    <property type="entry name" value="Acyl-CoA N-acyltransferases (Nat)"/>
    <property type="match status" value="1"/>
</dbReference>
<proteinExistence type="inferred from homology"/>
<dbReference type="PROSITE" id="PS51186">
    <property type="entry name" value="GNAT"/>
    <property type="match status" value="1"/>
</dbReference>
<dbReference type="Pfam" id="PF13527">
    <property type="entry name" value="Acetyltransf_9"/>
    <property type="match status" value="1"/>
</dbReference>
<sequence>MPIEVSPCATADEIVQAITPVFHYFGMAPSPRDYDRFLPFVEPSRAFMAREGGAAVGGCASFPFELTVPGGTVRAAGLSVVGVLPTHRRRGILRSMMRAQLDDVHRRGEAVGYLWASEDTIYGQFGYGLASLSVNLDIARTHSAFARPFESRGEFRMVDEAAALEPMAQVYDRVRREQPGMFARSDEWWRNRRLADPEHRRMGGGVLNRVVLSYDGRPEGYALYRIHQEFDAGSTHGHVNVVEAVGATDEATRDLWRFLFDIDWEARIKAALLPVDHPLILLVARPRELKLRAHDGVWVRLVDVAAALAARRFAAGEPVVIEVGDAFCPWNAGRWRVSASGVERVSVEADLACDVTALGSAYLGGFTFRQLARAGRVEQRRTGALAKADALFAGERAVWCPEIF</sequence>
<name>A0A832I179_UNCEI</name>
<dbReference type="InterPro" id="IPR036527">
    <property type="entry name" value="SCP2_sterol-bd_dom_sf"/>
</dbReference>
<accession>A0A832I179</accession>
<feature type="active site" description="Proton acceptor; via carboxylate" evidence="4">
    <location>
        <position position="404"/>
    </location>
</feature>